<gene>
    <name evidence="21" type="ORF">B9G98_02757</name>
</gene>
<dbReference type="GeneID" id="36516505"/>
<evidence type="ECO:0000256" key="2">
    <source>
        <dbReference type="ARBA" id="ARBA00001460"/>
    </source>
</evidence>
<keyword evidence="12" id="KW-0862">Zinc</keyword>
<feature type="domain" description="Phosphoribosyl-AMP cyclohydrolase" evidence="20">
    <location>
        <begin position="212"/>
        <end position="283"/>
    </location>
</feature>
<comment type="catalytic activity">
    <reaction evidence="2 19">
        <text>1-(5-phospho-beta-D-ribosyl)-ATP + H2O = 1-(5-phospho-beta-D-ribosyl)-5'-AMP + diphosphate + H(+)</text>
        <dbReference type="Rhea" id="RHEA:22828"/>
        <dbReference type="ChEBI" id="CHEBI:15377"/>
        <dbReference type="ChEBI" id="CHEBI:15378"/>
        <dbReference type="ChEBI" id="CHEBI:33019"/>
        <dbReference type="ChEBI" id="CHEBI:59457"/>
        <dbReference type="ChEBI" id="CHEBI:73183"/>
        <dbReference type="EC" id="3.6.1.31"/>
    </reaction>
</comment>
<dbReference type="InterPro" id="IPR008179">
    <property type="entry name" value="HisE"/>
</dbReference>
<dbReference type="Gene3D" id="3.10.20.810">
    <property type="entry name" value="Phosphoribosyl-AMP cyclohydrolase"/>
    <property type="match status" value="1"/>
</dbReference>
<reference evidence="21 22" key="1">
    <citation type="submission" date="2017-04" db="EMBL/GenBank/DDBJ databases">
        <title>Genome sequencing of [Candida] sorbophila.</title>
        <authorList>
            <person name="Ahn J.O."/>
        </authorList>
    </citation>
    <scope>NUCLEOTIDE SEQUENCE [LARGE SCALE GENOMIC DNA]</scope>
    <source>
        <strain evidence="21 22">DS02</strain>
    </source>
</reference>
<dbReference type="OrthoDB" id="1703565at2759"/>
<dbReference type="PRINTS" id="PR00083">
    <property type="entry name" value="HOLDHDRGNASE"/>
</dbReference>
<dbReference type="NCBIfam" id="TIGR03188">
    <property type="entry name" value="histidine_hisI"/>
    <property type="match status" value="1"/>
</dbReference>
<keyword evidence="15 19" id="KW-0520">NAD</keyword>
<dbReference type="PANTHER" id="PTHR21256">
    <property type="entry name" value="HISTIDINOL DEHYDROGENASE HDH"/>
    <property type="match status" value="1"/>
</dbReference>
<dbReference type="SUPFAM" id="SSF141734">
    <property type="entry name" value="HisI-like"/>
    <property type="match status" value="1"/>
</dbReference>
<comment type="caution">
    <text evidence="21">The sequence shown here is derived from an EMBL/GenBank/DDBJ whole genome shotgun (WGS) entry which is preliminary data.</text>
</comment>
<dbReference type="CDD" id="cd06572">
    <property type="entry name" value="Histidinol_dh"/>
    <property type="match status" value="1"/>
</dbReference>
<evidence type="ECO:0000256" key="11">
    <source>
        <dbReference type="ARBA" id="ARBA00022801"/>
    </source>
</evidence>
<dbReference type="Pfam" id="PF01502">
    <property type="entry name" value="PRA-CH"/>
    <property type="match status" value="1"/>
</dbReference>
<organism evidence="21 22">
    <name type="scientific">Wickerhamiella sorbophila</name>
    <dbReference type="NCBI Taxonomy" id="45607"/>
    <lineage>
        <taxon>Eukaryota</taxon>
        <taxon>Fungi</taxon>
        <taxon>Dikarya</taxon>
        <taxon>Ascomycota</taxon>
        <taxon>Saccharomycotina</taxon>
        <taxon>Dipodascomycetes</taxon>
        <taxon>Dipodascales</taxon>
        <taxon>Trichomonascaceae</taxon>
        <taxon>Wickerhamiella</taxon>
    </lineage>
</organism>
<protein>
    <recommendedName>
        <fullName evidence="19">Histidine biosynthesis trifunctional protein</fullName>
    </recommendedName>
    <domain>
        <recommendedName>
            <fullName evidence="19">Phosphoribosyl-AMP cyclohydrolase</fullName>
            <ecNumber evidence="19">3.5.4.19</ecNumber>
        </recommendedName>
    </domain>
    <domain>
        <recommendedName>
            <fullName evidence="19">Phosphoribosyl-ATP pyrophosphohydrolase</fullName>
            <ecNumber evidence="19">3.6.1.31</ecNumber>
        </recommendedName>
    </domain>
    <domain>
        <recommendedName>
            <fullName evidence="19">Histidinol dehydrogenase</fullName>
            <shortName evidence="19">HDH</shortName>
            <ecNumber evidence="19">1.1.1.23</ecNumber>
        </recommendedName>
    </domain>
</protein>
<dbReference type="EMBL" id="NDIQ01000021">
    <property type="protein sequence ID" value="PRT55137.1"/>
    <property type="molecule type" value="Genomic_DNA"/>
</dbReference>
<sequence>MLTLLPELVEPPHLERGILTGAALIDLANVDFDEFVVLAKLQAATLDFYLRVPDAMPMDKVIQLLDVGTRCVVVSQNYADHLVSEGVTGERIVVCTQDFAAAETLVGQGYWAGVVVPPTDADSINKLVDLAAKSVAKINYLVDVFVDGAQSIYEKVPGAVPIISQEVLTIHPDQDTNKLSAAQVICSRLNSDRPDGLFTTIVTDTNHRALGVCYSSPESVKEAISTATGVYQSRKRGLWYKGASSGATQKLIRLSMDCDGDALEFMVEQAGPGFCHNNTTSCFGSFAGLAALEETVVQRMKNAPEGSYTKRLFTEQKLLPAKIMEEAEELCEAQSPEEVAWEAADLLYFATIKLAQSGVSWSDVAANLDLKSRKVTRRKGDAKPKWAEATKEIKTKENQAPPTPTAPVLEPKVDESTPIHMGVIDGTNTTAVEASLRRPAQSSGVFDLAKPIVADVCARGDEALLELTAKFDKVQLKSPVLNAPFPPELMQVSDELKDAIDLAVANVEKFHAAQLGKDISVETAPGVVCSRFARPIARVGLYVPGGTAILPSTAIMLGVPAKVAGCKDIVFASPPRHDGTLTPEVVYIAHKVGASQIVLAGGAQAVAAMAYGTKSVTKCDKILGPGNQFVTAAKMIVQTDLNAQVSIDMPAGPSEVLVVADAKANKAFVVSDLLSQAEHGADSQVILIAVNYSSQDVLELQTELDKQARALSRVDVIRKSIAHSTILLTSSLEEAMKLSNQYAPEHLILQVENPSKLLPLVENAGSVFVGALSPEACGDYTSGTNHTLPTYGYANQYSGVNTSTYLKHITSQELTPEGIASIGPATYALAMREGLDGHANAIKVRMNAFK</sequence>
<dbReference type="PROSITE" id="PS00611">
    <property type="entry name" value="HISOL_DEHYDROGENASE"/>
    <property type="match status" value="1"/>
</dbReference>
<dbReference type="FunFam" id="1.10.287.1080:FF:000002">
    <property type="entry name" value="Histidine biosynthesis bifunctional protein HisIE"/>
    <property type="match status" value="1"/>
</dbReference>
<dbReference type="GO" id="GO:0004399">
    <property type="term" value="F:histidinol dehydrogenase activity"/>
    <property type="evidence" value="ECO:0007669"/>
    <property type="project" value="UniProtKB-UniRule"/>
</dbReference>
<dbReference type="Proteomes" id="UP000238350">
    <property type="component" value="Unassembled WGS sequence"/>
</dbReference>
<dbReference type="STRING" id="45607.A0A2T0FJJ9"/>
<dbReference type="SUPFAM" id="SSF53720">
    <property type="entry name" value="ALDH-like"/>
    <property type="match status" value="1"/>
</dbReference>
<keyword evidence="11 19" id="KW-0378">Hydrolase</keyword>
<comment type="pathway">
    <text evidence="4">Amino-acid biosynthesis; L-histidine biosynthesis; L-histidine from 5-phospho-alpha-D-ribose 1-diphosphate: step 9/9.</text>
</comment>
<keyword evidence="14 19" id="KW-0560">Oxidoreductase</keyword>
<dbReference type="FunFam" id="3.40.50.1980:FF:000050">
    <property type="entry name" value="Histidine biosynthesis trifunctional protein"/>
    <property type="match status" value="1"/>
</dbReference>
<evidence type="ECO:0000256" key="16">
    <source>
        <dbReference type="ARBA" id="ARBA00023102"/>
    </source>
</evidence>
<comment type="pathway">
    <text evidence="6">Amino-acid biosynthesis; L-histidine biosynthesis; L-histidine from 5-phospho-alpha-D-ribose 1-diphosphate: step 2/9.</text>
</comment>
<comment type="similarity">
    <text evidence="7 19">In the C-terminal section; belongs to the histidinol dehydrogenase family.</text>
</comment>
<keyword evidence="8 19" id="KW-0028">Amino-acid biosynthesis</keyword>
<keyword evidence="13 19" id="KW-0067">ATP-binding</keyword>
<evidence type="ECO:0000256" key="13">
    <source>
        <dbReference type="ARBA" id="ARBA00022840"/>
    </source>
</evidence>
<dbReference type="FunFam" id="3.10.20.810:FF:000002">
    <property type="entry name" value="Histidine biosynthesis trifunctional protein"/>
    <property type="match status" value="1"/>
</dbReference>
<proteinExistence type="inferred from homology"/>
<dbReference type="PANTHER" id="PTHR21256:SF2">
    <property type="entry name" value="HISTIDINE BIOSYNTHESIS TRIFUNCTIONAL PROTEIN"/>
    <property type="match status" value="1"/>
</dbReference>
<dbReference type="GO" id="GO:0005829">
    <property type="term" value="C:cytosol"/>
    <property type="evidence" value="ECO:0007669"/>
    <property type="project" value="TreeGrafter"/>
</dbReference>
<evidence type="ECO:0000256" key="17">
    <source>
        <dbReference type="ARBA" id="ARBA00023268"/>
    </source>
</evidence>
<dbReference type="EC" id="3.5.4.19" evidence="19"/>
<accession>A0A2T0FJJ9</accession>
<dbReference type="GO" id="GO:0051287">
    <property type="term" value="F:NAD binding"/>
    <property type="evidence" value="ECO:0007669"/>
    <property type="project" value="UniProtKB-UniRule"/>
</dbReference>
<dbReference type="Gene3D" id="1.10.287.1080">
    <property type="entry name" value="MazG-like"/>
    <property type="match status" value="1"/>
</dbReference>
<name>A0A2T0FJJ9_9ASCO</name>
<evidence type="ECO:0000313" key="21">
    <source>
        <dbReference type="EMBL" id="PRT55137.1"/>
    </source>
</evidence>
<evidence type="ECO:0000256" key="12">
    <source>
        <dbReference type="ARBA" id="ARBA00022833"/>
    </source>
</evidence>
<evidence type="ECO:0000256" key="15">
    <source>
        <dbReference type="ARBA" id="ARBA00023027"/>
    </source>
</evidence>
<evidence type="ECO:0000256" key="10">
    <source>
        <dbReference type="ARBA" id="ARBA00022741"/>
    </source>
</evidence>
<dbReference type="HAMAP" id="MF_01024">
    <property type="entry name" value="HisD"/>
    <property type="match status" value="1"/>
</dbReference>
<evidence type="ECO:0000256" key="3">
    <source>
        <dbReference type="ARBA" id="ARBA00001947"/>
    </source>
</evidence>
<dbReference type="EC" id="3.6.1.31" evidence="19"/>
<dbReference type="GO" id="GO:0004635">
    <property type="term" value="F:phosphoribosyl-AMP cyclohydrolase activity"/>
    <property type="evidence" value="ECO:0007669"/>
    <property type="project" value="UniProtKB-UniRule"/>
</dbReference>
<comment type="cofactor">
    <cofactor evidence="3">
        <name>Zn(2+)</name>
        <dbReference type="ChEBI" id="CHEBI:29105"/>
    </cofactor>
</comment>
<comment type="pathway">
    <text evidence="5">Amino-acid biosynthesis; L-histidine biosynthesis; L-histidine from 5-phospho-alpha-D-ribose 1-diphosphate: step 3/9.</text>
</comment>
<evidence type="ECO:0000256" key="14">
    <source>
        <dbReference type="ARBA" id="ARBA00023002"/>
    </source>
</evidence>
<dbReference type="GO" id="GO:0004636">
    <property type="term" value="F:phosphoribosyl-ATP diphosphatase activity"/>
    <property type="evidence" value="ECO:0007669"/>
    <property type="project" value="UniProtKB-UniRule"/>
</dbReference>
<evidence type="ECO:0000256" key="9">
    <source>
        <dbReference type="ARBA" id="ARBA00022723"/>
    </source>
</evidence>
<dbReference type="InterPro" id="IPR002496">
    <property type="entry name" value="PRib_AMP_CycHydrolase_dom"/>
</dbReference>
<evidence type="ECO:0000256" key="1">
    <source>
        <dbReference type="ARBA" id="ARBA00000024"/>
    </source>
</evidence>
<dbReference type="FunFam" id="3.40.50.1980:FF:000001">
    <property type="entry name" value="Histidinol dehydrogenase"/>
    <property type="match status" value="1"/>
</dbReference>
<dbReference type="NCBIfam" id="TIGR00069">
    <property type="entry name" value="hisD"/>
    <property type="match status" value="1"/>
</dbReference>
<evidence type="ECO:0000313" key="22">
    <source>
        <dbReference type="Proteomes" id="UP000238350"/>
    </source>
</evidence>
<evidence type="ECO:0000259" key="20">
    <source>
        <dbReference type="Pfam" id="PF01502"/>
    </source>
</evidence>
<keyword evidence="22" id="KW-1185">Reference proteome</keyword>
<dbReference type="UniPathway" id="UPA00031">
    <property type="reaction ID" value="UER00007"/>
</dbReference>
<dbReference type="InterPro" id="IPR016298">
    <property type="entry name" value="Histidine_synth_trifunct"/>
</dbReference>
<dbReference type="PIRSF" id="PIRSF001257">
    <property type="entry name" value="His_trifunctional"/>
    <property type="match status" value="1"/>
</dbReference>
<evidence type="ECO:0000256" key="5">
    <source>
        <dbReference type="ARBA" id="ARBA00005169"/>
    </source>
</evidence>
<dbReference type="InterPro" id="IPR016161">
    <property type="entry name" value="Ald_DH/histidinol_DH"/>
</dbReference>
<dbReference type="InterPro" id="IPR001692">
    <property type="entry name" value="Histidinol_DH_CS"/>
</dbReference>
<dbReference type="InterPro" id="IPR038019">
    <property type="entry name" value="PRib_AMP_CycHydrolase_sf"/>
</dbReference>
<dbReference type="Gene3D" id="3.40.50.1980">
    <property type="entry name" value="Nitrogenase molybdenum iron protein domain"/>
    <property type="match status" value="2"/>
</dbReference>
<dbReference type="Pfam" id="PF01503">
    <property type="entry name" value="PRA-PH"/>
    <property type="match status" value="1"/>
</dbReference>
<evidence type="ECO:0000256" key="6">
    <source>
        <dbReference type="ARBA" id="ARBA00005204"/>
    </source>
</evidence>
<dbReference type="InterPro" id="IPR012131">
    <property type="entry name" value="Hstdl_DH"/>
</dbReference>
<keyword evidence="9" id="KW-0479">Metal-binding</keyword>
<dbReference type="GO" id="GO:0005524">
    <property type="term" value="F:ATP binding"/>
    <property type="evidence" value="ECO:0007669"/>
    <property type="project" value="UniProtKB-UniRule"/>
</dbReference>
<dbReference type="SUPFAM" id="SSF101386">
    <property type="entry name" value="all-alpha NTP pyrophosphatases"/>
    <property type="match status" value="1"/>
</dbReference>
<keyword evidence="16 19" id="KW-0368">Histidine biosynthesis</keyword>
<dbReference type="GO" id="GO:0000105">
    <property type="term" value="P:L-histidine biosynthetic process"/>
    <property type="evidence" value="ECO:0007669"/>
    <property type="project" value="UniProtKB-UniRule"/>
</dbReference>
<dbReference type="EC" id="1.1.1.23" evidence="19"/>
<evidence type="ECO:0000256" key="19">
    <source>
        <dbReference type="PIRNR" id="PIRNR001257"/>
    </source>
</evidence>
<dbReference type="GO" id="GO:0046872">
    <property type="term" value="F:metal ion binding"/>
    <property type="evidence" value="ECO:0007669"/>
    <property type="project" value="UniProtKB-KW"/>
</dbReference>
<dbReference type="Gene3D" id="1.20.5.1300">
    <property type="match status" value="1"/>
</dbReference>
<keyword evidence="17" id="KW-0511">Multifunctional enzyme</keyword>
<dbReference type="RefSeq" id="XP_024665082.1">
    <property type="nucleotide sequence ID" value="XM_024809314.1"/>
</dbReference>
<evidence type="ECO:0000256" key="8">
    <source>
        <dbReference type="ARBA" id="ARBA00022605"/>
    </source>
</evidence>
<comment type="catalytic activity">
    <reaction evidence="18 19">
        <text>L-histidinol + 2 NAD(+) + H2O = L-histidine + 2 NADH + 3 H(+)</text>
        <dbReference type="Rhea" id="RHEA:20641"/>
        <dbReference type="ChEBI" id="CHEBI:15377"/>
        <dbReference type="ChEBI" id="CHEBI:15378"/>
        <dbReference type="ChEBI" id="CHEBI:57540"/>
        <dbReference type="ChEBI" id="CHEBI:57595"/>
        <dbReference type="ChEBI" id="CHEBI:57699"/>
        <dbReference type="ChEBI" id="CHEBI:57945"/>
        <dbReference type="EC" id="1.1.1.23"/>
    </reaction>
</comment>
<evidence type="ECO:0000256" key="7">
    <source>
        <dbReference type="ARBA" id="ARBA00008260"/>
    </source>
</evidence>
<dbReference type="InterPro" id="IPR021130">
    <property type="entry name" value="PRib-ATP_PPHydrolase-like"/>
</dbReference>
<dbReference type="CDD" id="cd11546">
    <property type="entry name" value="NTP-PPase_His4"/>
    <property type="match status" value="1"/>
</dbReference>
<dbReference type="AlphaFoldDB" id="A0A2T0FJJ9"/>
<evidence type="ECO:0000256" key="18">
    <source>
        <dbReference type="ARBA" id="ARBA00049489"/>
    </source>
</evidence>
<dbReference type="Pfam" id="PF00815">
    <property type="entry name" value="Histidinol_dh"/>
    <property type="match status" value="1"/>
</dbReference>
<evidence type="ECO:0000256" key="4">
    <source>
        <dbReference type="ARBA" id="ARBA00004940"/>
    </source>
</evidence>
<comment type="catalytic activity">
    <reaction evidence="1 19">
        <text>1-(5-phospho-beta-D-ribosyl)-5'-AMP + H2O = 1-(5-phospho-beta-D-ribosyl)-5-[(5-phospho-beta-D-ribosylamino)methylideneamino]imidazole-4-carboxamide</text>
        <dbReference type="Rhea" id="RHEA:20049"/>
        <dbReference type="ChEBI" id="CHEBI:15377"/>
        <dbReference type="ChEBI" id="CHEBI:58435"/>
        <dbReference type="ChEBI" id="CHEBI:59457"/>
        <dbReference type="EC" id="3.5.4.19"/>
    </reaction>
</comment>
<keyword evidence="10 19" id="KW-0547">Nucleotide-binding</keyword>